<feature type="domain" description="Fibronectin type-III" evidence="12">
    <location>
        <begin position="374"/>
        <end position="469"/>
    </location>
</feature>
<keyword evidence="4" id="KW-0677">Repeat</keyword>
<dbReference type="InterPro" id="IPR013106">
    <property type="entry name" value="Ig_V-set"/>
</dbReference>
<feature type="domain" description="Ig-like" evidence="11">
    <location>
        <begin position="80"/>
        <end position="165"/>
    </location>
</feature>
<dbReference type="Pfam" id="PF07679">
    <property type="entry name" value="I-set"/>
    <property type="match status" value="2"/>
</dbReference>
<dbReference type="SUPFAM" id="SSF49265">
    <property type="entry name" value="Fibronectin type III"/>
    <property type="match status" value="2"/>
</dbReference>
<dbReference type="AlphaFoldDB" id="A0A671NJS3"/>
<dbReference type="Pfam" id="PF00041">
    <property type="entry name" value="fn3"/>
    <property type="match status" value="3"/>
</dbReference>
<dbReference type="SMART" id="SM00060">
    <property type="entry name" value="FN3"/>
    <property type="match status" value="3"/>
</dbReference>
<dbReference type="CDD" id="cd00063">
    <property type="entry name" value="FN3"/>
    <property type="match status" value="3"/>
</dbReference>
<feature type="region of interest" description="Disordered" evidence="9">
    <location>
        <begin position="457"/>
        <end position="476"/>
    </location>
</feature>
<evidence type="ECO:0000256" key="1">
    <source>
        <dbReference type="ARBA" id="ARBA00004167"/>
    </source>
</evidence>
<dbReference type="FunFam" id="2.60.40.10:FF:000055">
    <property type="entry name" value="roundabout homolog 1 isoform X2"/>
    <property type="match status" value="1"/>
</dbReference>
<dbReference type="InterPro" id="IPR003599">
    <property type="entry name" value="Ig_sub"/>
</dbReference>
<keyword evidence="6 10" id="KW-0472">Membrane</keyword>
<evidence type="ECO:0000256" key="2">
    <source>
        <dbReference type="ARBA" id="ARBA00022692"/>
    </source>
</evidence>
<organism evidence="13 14">
    <name type="scientific">Sinocyclocheilus anshuiensis</name>
    <dbReference type="NCBI Taxonomy" id="1608454"/>
    <lineage>
        <taxon>Eukaryota</taxon>
        <taxon>Metazoa</taxon>
        <taxon>Chordata</taxon>
        <taxon>Craniata</taxon>
        <taxon>Vertebrata</taxon>
        <taxon>Euteleostomi</taxon>
        <taxon>Actinopterygii</taxon>
        <taxon>Neopterygii</taxon>
        <taxon>Teleostei</taxon>
        <taxon>Ostariophysi</taxon>
        <taxon>Cypriniformes</taxon>
        <taxon>Cyprinidae</taxon>
        <taxon>Cyprininae</taxon>
        <taxon>Sinocyclocheilus</taxon>
    </lineage>
</organism>
<feature type="region of interest" description="Disordered" evidence="9">
    <location>
        <begin position="869"/>
        <end position="892"/>
    </location>
</feature>
<evidence type="ECO:0000256" key="9">
    <source>
        <dbReference type="SAM" id="MobiDB-lite"/>
    </source>
</evidence>
<name>A0A671NJS3_9TELE</name>
<dbReference type="PROSITE" id="PS50853">
    <property type="entry name" value="FN3"/>
    <property type="match status" value="3"/>
</dbReference>
<keyword evidence="3" id="KW-0732">Signal</keyword>
<dbReference type="FunFam" id="2.60.40.10:FF:000058">
    <property type="entry name" value="roundabout homolog 2 isoform X3"/>
    <property type="match status" value="1"/>
</dbReference>
<evidence type="ECO:0000313" key="14">
    <source>
        <dbReference type="Proteomes" id="UP000472260"/>
    </source>
</evidence>
<evidence type="ECO:0000256" key="6">
    <source>
        <dbReference type="ARBA" id="ARBA00023136"/>
    </source>
</evidence>
<evidence type="ECO:0000256" key="3">
    <source>
        <dbReference type="ARBA" id="ARBA00022729"/>
    </source>
</evidence>
<feature type="domain" description="Ig-like" evidence="11">
    <location>
        <begin position="170"/>
        <end position="263"/>
    </location>
</feature>
<feature type="domain" description="Fibronectin type-III" evidence="12">
    <location>
        <begin position="584"/>
        <end position="679"/>
    </location>
</feature>
<dbReference type="FunFam" id="2.60.40.10:FF:000053">
    <property type="entry name" value="Roundabout guidance receptor 1"/>
    <property type="match status" value="1"/>
</dbReference>
<evidence type="ECO:0000256" key="4">
    <source>
        <dbReference type="ARBA" id="ARBA00022737"/>
    </source>
</evidence>
<evidence type="ECO:0000259" key="12">
    <source>
        <dbReference type="PROSITE" id="PS50853"/>
    </source>
</evidence>
<sequence>AGEPAVLECVPPRGHPEPTVSWKRNNVRVNDKDGRISMRGGKLMISHTRKSDAGMYVCVGTNMVGERDSDPAELVVFERPVFIRRPVNQIVLAEETVDFLCEVHGDPAPTVRWSRDEGELPRGRQDSIRGDNTLRLIRVRAEDEGTYTCVTENSVGKTEASAVLQVHVPPQIDVRPQDQVAAQGRTVTFQCGTQGNPPPAVFWQKEGSQMLLFPGQPPSQSGRYSVSMSGELSISDVHSEDSGYYICQAISVAGSVLAKALLEVKTDLVPPIIRQGPANQTLALGSSALLQCHVMGRPIPSVRWEKDGQSVLSDDIHISLMENGTLHISGLKETDSGTYTCVASSSTGETSWSGTVTVKGSVQAFFSSLQLPGPPQKPMVTDVTSNSVTLTWQPNPHEGGAAVTSYIIEAFSQSVGSTWQTVADLVRLEKHTVSGLYPNTVYLFIIRAVNSFGLSDPSPISEPVRTQDGPEGQGKDQAHVQMDLGGVKVRLQTPKVLSPTSVQITWTLDQHPRYIEGYRLYYRPVGSVWMIQDIKAGSQHTAVLTELHREKEYEFKMRPYYKEFQGIDSEIAVVRTPDEVLSGPPQGVSVVQLSNSSIVRVSWQPPPPDVPEELILEYRVWCVGNESQQMINRSVDGDMLWVMLDGLLPESMYSVQVAAVTSAGVGAHSQPVFIFLSEYLVKDDTVSLSEQITGVVRQPAFIAGIGVSSWMVLMGFSTWIYCRHRRRKELGHYTTSFAYTPAGNLLPCLLESHLGNYPWLADSWPTSNFSRNGKDSVNCCAGRLDSTGQYYNSKISVMGVPLHYRCIEILGLTGILICSCLYSPEEDEEWCPPLPERSYLIEGLEDAATLPLRGEGTNRATTYSLQSTATLTPSPSEEQYPPNLHHPDLLPR</sequence>
<keyword evidence="2 10" id="KW-0812">Transmembrane</keyword>
<dbReference type="InterPro" id="IPR003961">
    <property type="entry name" value="FN3_dom"/>
</dbReference>
<dbReference type="InterPro" id="IPR051170">
    <property type="entry name" value="Neural/epithelial_adhesion"/>
</dbReference>
<dbReference type="PANTHER" id="PTHR12231:SF236">
    <property type="entry name" value="ROUNDABOUT HOMOLOG 3"/>
    <property type="match status" value="1"/>
</dbReference>
<dbReference type="GO" id="GO:0007399">
    <property type="term" value="P:nervous system development"/>
    <property type="evidence" value="ECO:0007669"/>
    <property type="project" value="UniProtKB-ARBA"/>
</dbReference>
<dbReference type="InterPro" id="IPR036116">
    <property type="entry name" value="FN3_sf"/>
</dbReference>
<dbReference type="InterPro" id="IPR003598">
    <property type="entry name" value="Ig_sub2"/>
</dbReference>
<keyword evidence="5 10" id="KW-1133">Transmembrane helix</keyword>
<dbReference type="InterPro" id="IPR007110">
    <property type="entry name" value="Ig-like_dom"/>
</dbReference>
<dbReference type="PANTHER" id="PTHR12231">
    <property type="entry name" value="CTX-RELATED TYPE I TRANSMEMBRANE PROTEIN"/>
    <property type="match status" value="1"/>
</dbReference>
<keyword evidence="7" id="KW-1015">Disulfide bond</keyword>
<dbReference type="Proteomes" id="UP000472260">
    <property type="component" value="Unassembled WGS sequence"/>
</dbReference>
<feature type="domain" description="Ig-like" evidence="11">
    <location>
        <begin position="1"/>
        <end position="75"/>
    </location>
</feature>
<dbReference type="FunFam" id="2.60.40.10:FF:000065">
    <property type="entry name" value="roundabout homolog 1 isoform X3"/>
    <property type="match status" value="1"/>
</dbReference>
<evidence type="ECO:0000256" key="5">
    <source>
        <dbReference type="ARBA" id="ARBA00022989"/>
    </source>
</evidence>
<dbReference type="FunFam" id="2.60.40.10:FF:000043">
    <property type="entry name" value="roundabout homolog 2 isoform X2"/>
    <property type="match status" value="1"/>
</dbReference>
<keyword evidence="14" id="KW-1185">Reference proteome</keyword>
<reference evidence="13" key="2">
    <citation type="submission" date="2025-09" db="UniProtKB">
        <authorList>
            <consortium name="Ensembl"/>
        </authorList>
    </citation>
    <scope>IDENTIFICATION</scope>
</reference>
<dbReference type="Pfam" id="PF13927">
    <property type="entry name" value="Ig_3"/>
    <property type="match status" value="2"/>
</dbReference>
<proteinExistence type="predicted"/>
<dbReference type="InterPro" id="IPR013783">
    <property type="entry name" value="Ig-like_fold"/>
</dbReference>
<feature type="domain" description="Ig-like" evidence="11">
    <location>
        <begin position="271"/>
        <end position="357"/>
    </location>
</feature>
<dbReference type="InterPro" id="IPR036179">
    <property type="entry name" value="Ig-like_dom_sf"/>
</dbReference>
<accession>A0A671NJS3</accession>
<evidence type="ECO:0000256" key="10">
    <source>
        <dbReference type="SAM" id="Phobius"/>
    </source>
</evidence>
<protein>
    <recommendedName>
        <fullName evidence="15">Roundabout, axon guidance receptor, homolog 3 (Drosophila)</fullName>
    </recommendedName>
</protein>
<dbReference type="PROSITE" id="PS50835">
    <property type="entry name" value="IG_LIKE"/>
    <property type="match status" value="4"/>
</dbReference>
<feature type="domain" description="Fibronectin type-III" evidence="12">
    <location>
        <begin position="487"/>
        <end position="579"/>
    </location>
</feature>
<evidence type="ECO:0000256" key="8">
    <source>
        <dbReference type="ARBA" id="ARBA00023319"/>
    </source>
</evidence>
<dbReference type="SUPFAM" id="SSF48726">
    <property type="entry name" value="Immunoglobulin"/>
    <property type="match status" value="4"/>
</dbReference>
<feature type="transmembrane region" description="Helical" evidence="10">
    <location>
        <begin position="700"/>
        <end position="722"/>
    </location>
</feature>
<dbReference type="SMART" id="SM00409">
    <property type="entry name" value="IG"/>
    <property type="match status" value="4"/>
</dbReference>
<dbReference type="FunFam" id="2.60.40.10:FF:000008">
    <property type="entry name" value="roundabout homolog 2 isoform X2"/>
    <property type="match status" value="2"/>
</dbReference>
<reference evidence="13" key="1">
    <citation type="submission" date="2025-08" db="UniProtKB">
        <authorList>
            <consortium name="Ensembl"/>
        </authorList>
    </citation>
    <scope>IDENTIFICATION</scope>
</reference>
<keyword evidence="8" id="KW-0393">Immunoglobulin domain</keyword>
<evidence type="ECO:0008006" key="15">
    <source>
        <dbReference type="Google" id="ProtNLM"/>
    </source>
</evidence>
<comment type="subcellular location">
    <subcellularLocation>
        <location evidence="1">Membrane</location>
        <topology evidence="1">Single-pass membrane protein</topology>
    </subcellularLocation>
</comment>
<evidence type="ECO:0000256" key="7">
    <source>
        <dbReference type="ARBA" id="ARBA00023157"/>
    </source>
</evidence>
<dbReference type="GO" id="GO:0016020">
    <property type="term" value="C:membrane"/>
    <property type="evidence" value="ECO:0007669"/>
    <property type="project" value="UniProtKB-SubCell"/>
</dbReference>
<dbReference type="SMART" id="SM00406">
    <property type="entry name" value="IGv"/>
    <property type="match status" value="2"/>
</dbReference>
<dbReference type="InterPro" id="IPR013098">
    <property type="entry name" value="Ig_I-set"/>
</dbReference>
<dbReference type="SMART" id="SM00408">
    <property type="entry name" value="IGc2"/>
    <property type="match status" value="4"/>
</dbReference>
<dbReference type="Gene3D" id="2.60.40.10">
    <property type="entry name" value="Immunoglobulins"/>
    <property type="match status" value="7"/>
</dbReference>
<dbReference type="Ensembl" id="ENSSANT00000048669.1">
    <property type="protein sequence ID" value="ENSSANP00000045744.1"/>
    <property type="gene ID" value="ENSSANG00000023120.1"/>
</dbReference>
<evidence type="ECO:0000259" key="11">
    <source>
        <dbReference type="PROSITE" id="PS50835"/>
    </source>
</evidence>
<evidence type="ECO:0000313" key="13">
    <source>
        <dbReference type="Ensembl" id="ENSSANP00000045744.1"/>
    </source>
</evidence>